<comment type="similarity">
    <text evidence="1">Belongs to the membrane fusion protein (MFP) (TC 8.A.1) family.</text>
</comment>
<keyword evidence="5" id="KW-1185">Reference proteome</keyword>
<sequence length="371" mass="41335">MVLLVLLSCKNKTEVASDTNISKEENQVVLTTAQFKNAGIATTQLTSKNMAGILKLNGKIDVPPQNLISVSAPLGGYLLQTNLLPGTHVRKGERIAIMEDQQYIQLQQDYLQAKSRLNFAELDYQRQKDLNQSQASSNKVLQLAQAEMNNQRILMQALAEKLKLIHINPATLTADKISKNVSVYSTISGFVSKVNANIGKYVTPSDVMFELIDPEDIHLSLQVYEKDVIKLAIGQKIIAYSNAEPDKKYEARIILISKDINTDGLTTVHCHFTKYDKDLLPGMYMNAEVELTSGKVNTLPEASIVNFEGKNYVFIQTGLRTYKMQEVSIGNQENSDVEIQNGSILEGKTIVLKGAYALLMQLKNKENDTEY</sequence>
<comment type="caution">
    <text evidence="4">The sequence shown here is derived from an EMBL/GenBank/DDBJ whole genome shotgun (WGS) entry which is preliminary data.</text>
</comment>
<dbReference type="OrthoDB" id="9814657at2"/>
<dbReference type="AlphaFoldDB" id="A0A4S4A5C2"/>
<evidence type="ECO:0000256" key="2">
    <source>
        <dbReference type="ARBA" id="ARBA00022448"/>
    </source>
</evidence>
<dbReference type="Gene3D" id="2.40.50.100">
    <property type="match status" value="1"/>
</dbReference>
<dbReference type="Gene3D" id="2.40.420.20">
    <property type="match status" value="1"/>
</dbReference>
<feature type="domain" description="CusB-like beta-barrel" evidence="3">
    <location>
        <begin position="219"/>
        <end position="289"/>
    </location>
</feature>
<dbReference type="Gene3D" id="2.40.30.170">
    <property type="match status" value="1"/>
</dbReference>
<dbReference type="Pfam" id="PF25954">
    <property type="entry name" value="Beta-barrel_RND_2"/>
    <property type="match status" value="1"/>
</dbReference>
<dbReference type="GO" id="GO:0030313">
    <property type="term" value="C:cell envelope"/>
    <property type="evidence" value="ECO:0007669"/>
    <property type="project" value="TreeGrafter"/>
</dbReference>
<gene>
    <name evidence="4" type="ORF">E6C50_04350</name>
</gene>
<dbReference type="GO" id="GO:0022857">
    <property type="term" value="F:transmembrane transporter activity"/>
    <property type="evidence" value="ECO:0007669"/>
    <property type="project" value="InterPro"/>
</dbReference>
<dbReference type="PANTHER" id="PTHR30097">
    <property type="entry name" value="CATION EFFLUX SYSTEM PROTEIN CUSB"/>
    <property type="match status" value="1"/>
</dbReference>
<dbReference type="InterPro" id="IPR006143">
    <property type="entry name" value="RND_pump_MFP"/>
</dbReference>
<dbReference type="InterPro" id="IPR051909">
    <property type="entry name" value="MFP_Cation_Efflux"/>
</dbReference>
<name>A0A4S4A5C2_9FLAO</name>
<reference evidence="4 5" key="1">
    <citation type="submission" date="2019-04" db="EMBL/GenBank/DDBJ databases">
        <title>Flavobacterium sp. nov. isolated from construction timber.</title>
        <authorList>
            <person name="Lin S.-Y."/>
            <person name="Chang C.-T."/>
            <person name="Young C.-C."/>
        </authorList>
    </citation>
    <scope>NUCLEOTIDE SEQUENCE [LARGE SCALE GENOMIC DNA]</scope>
    <source>
        <strain evidence="4 5">CC-CTC003</strain>
    </source>
</reference>
<accession>A0A4S4A5C2</accession>
<dbReference type="GO" id="GO:0060003">
    <property type="term" value="P:copper ion export"/>
    <property type="evidence" value="ECO:0007669"/>
    <property type="project" value="TreeGrafter"/>
</dbReference>
<dbReference type="Proteomes" id="UP000307507">
    <property type="component" value="Unassembled WGS sequence"/>
</dbReference>
<dbReference type="GO" id="GO:0016020">
    <property type="term" value="C:membrane"/>
    <property type="evidence" value="ECO:0007669"/>
    <property type="project" value="InterPro"/>
</dbReference>
<evidence type="ECO:0000313" key="4">
    <source>
        <dbReference type="EMBL" id="THF53548.1"/>
    </source>
</evidence>
<dbReference type="EMBL" id="SSNZ01000001">
    <property type="protein sequence ID" value="THF53548.1"/>
    <property type="molecule type" value="Genomic_DNA"/>
</dbReference>
<dbReference type="GO" id="GO:0015679">
    <property type="term" value="P:plasma membrane copper ion transport"/>
    <property type="evidence" value="ECO:0007669"/>
    <property type="project" value="TreeGrafter"/>
</dbReference>
<proteinExistence type="inferred from homology"/>
<dbReference type="PANTHER" id="PTHR30097:SF4">
    <property type="entry name" value="SLR6042 PROTEIN"/>
    <property type="match status" value="1"/>
</dbReference>
<protein>
    <submittedName>
        <fullName evidence="4">Efflux RND transporter periplasmic adaptor subunit</fullName>
    </submittedName>
</protein>
<dbReference type="InterPro" id="IPR058792">
    <property type="entry name" value="Beta-barrel_RND_2"/>
</dbReference>
<dbReference type="SUPFAM" id="SSF111369">
    <property type="entry name" value="HlyD-like secretion proteins"/>
    <property type="match status" value="1"/>
</dbReference>
<evidence type="ECO:0000313" key="5">
    <source>
        <dbReference type="Proteomes" id="UP000307507"/>
    </source>
</evidence>
<dbReference type="NCBIfam" id="TIGR01730">
    <property type="entry name" value="RND_mfp"/>
    <property type="match status" value="1"/>
</dbReference>
<evidence type="ECO:0000256" key="1">
    <source>
        <dbReference type="ARBA" id="ARBA00009477"/>
    </source>
</evidence>
<organism evidence="4 5">
    <name type="scientific">Flavobacterium supellecticarium</name>
    <dbReference type="NCBI Taxonomy" id="2565924"/>
    <lineage>
        <taxon>Bacteria</taxon>
        <taxon>Pseudomonadati</taxon>
        <taxon>Bacteroidota</taxon>
        <taxon>Flavobacteriia</taxon>
        <taxon>Flavobacteriales</taxon>
        <taxon>Flavobacteriaceae</taxon>
        <taxon>Flavobacterium</taxon>
    </lineage>
</organism>
<dbReference type="Gene3D" id="1.10.287.470">
    <property type="entry name" value="Helix hairpin bin"/>
    <property type="match status" value="1"/>
</dbReference>
<keyword evidence="2" id="KW-0813">Transport</keyword>
<evidence type="ECO:0000259" key="3">
    <source>
        <dbReference type="Pfam" id="PF25954"/>
    </source>
</evidence>